<gene>
    <name evidence="2" type="ORF">A3F27_00820</name>
</gene>
<reference evidence="2 3" key="1">
    <citation type="journal article" date="2016" name="Nat. Commun.">
        <title>Thousands of microbial genomes shed light on interconnected biogeochemical processes in an aquifer system.</title>
        <authorList>
            <person name="Anantharaman K."/>
            <person name="Brown C.T."/>
            <person name="Hug L.A."/>
            <person name="Sharon I."/>
            <person name="Castelle C.J."/>
            <person name="Probst A.J."/>
            <person name="Thomas B.C."/>
            <person name="Singh A."/>
            <person name="Wilkins M.J."/>
            <person name="Karaoz U."/>
            <person name="Brodie E.L."/>
            <person name="Williams K.H."/>
            <person name="Hubbard S.S."/>
            <person name="Banfield J.F."/>
        </authorList>
    </citation>
    <scope>NUCLEOTIDE SEQUENCE [LARGE SCALE GENOMIC DNA]</scope>
</reference>
<protein>
    <submittedName>
        <fullName evidence="2">Uncharacterized protein</fullName>
    </submittedName>
</protein>
<dbReference type="AlphaFoldDB" id="A0A1F6E7X9"/>
<dbReference type="EMBL" id="MFLP01000028">
    <property type="protein sequence ID" value="OGG69823.1"/>
    <property type="molecule type" value="Genomic_DNA"/>
</dbReference>
<feature type="transmembrane region" description="Helical" evidence="1">
    <location>
        <begin position="51"/>
        <end position="73"/>
    </location>
</feature>
<feature type="transmembrane region" description="Helical" evidence="1">
    <location>
        <begin position="167"/>
        <end position="185"/>
    </location>
</feature>
<evidence type="ECO:0000313" key="2">
    <source>
        <dbReference type="EMBL" id="OGG69823.1"/>
    </source>
</evidence>
<feature type="transmembrane region" description="Helical" evidence="1">
    <location>
        <begin position="130"/>
        <end position="147"/>
    </location>
</feature>
<proteinExistence type="predicted"/>
<sequence length="189" mass="20444">MKNGRNNSGFLFLQDIALVAISILVAVILIQTQVLSNVLTATKESEMIGSFVAGTFFTSIFTTAPAIAALGEIAHANSVLFTALFGALGAVVGDMVIFRFMRDRFSKHLLTLIGHKGGVARLKALFKLRLFKWLTFLVGGLIIASPLPDELGISLLGFSKTRLSLFIPLSFTFNFLGILIIGMIAKSMF</sequence>
<organism evidence="2 3">
    <name type="scientific">Candidatus Kaiserbacteria bacterium RIFCSPHIGHO2_12_FULL_53_13</name>
    <dbReference type="NCBI Taxonomy" id="1798502"/>
    <lineage>
        <taxon>Bacteria</taxon>
        <taxon>Candidatus Kaiseribacteriota</taxon>
    </lineage>
</organism>
<keyword evidence="1" id="KW-0472">Membrane</keyword>
<dbReference type="Proteomes" id="UP000176689">
    <property type="component" value="Unassembled WGS sequence"/>
</dbReference>
<feature type="transmembrane region" description="Helical" evidence="1">
    <location>
        <begin position="79"/>
        <end position="98"/>
    </location>
</feature>
<comment type="caution">
    <text evidence="2">The sequence shown here is derived from an EMBL/GenBank/DDBJ whole genome shotgun (WGS) entry which is preliminary data.</text>
</comment>
<keyword evidence="1" id="KW-1133">Transmembrane helix</keyword>
<keyword evidence="1" id="KW-0812">Transmembrane</keyword>
<evidence type="ECO:0000256" key="1">
    <source>
        <dbReference type="SAM" id="Phobius"/>
    </source>
</evidence>
<evidence type="ECO:0000313" key="3">
    <source>
        <dbReference type="Proteomes" id="UP000176689"/>
    </source>
</evidence>
<accession>A0A1F6E7X9</accession>
<feature type="transmembrane region" description="Helical" evidence="1">
    <location>
        <begin position="12"/>
        <end position="30"/>
    </location>
</feature>
<name>A0A1F6E7X9_9BACT</name>